<feature type="compositionally biased region" description="Basic and acidic residues" evidence="1">
    <location>
        <begin position="432"/>
        <end position="476"/>
    </location>
</feature>
<accession>G0U992</accession>
<sequence length="713" mass="75990">MPVGASHLLYGYNEDSSSFEDSDTLVKRYEVAVRLLRIPELDKSFYDACIVEPLKSTPTNAALLAILKALCASLDDHLAATVRVLQLCEYRDSIVTQLLSTCEKFQSSSARKKLVKEIAVAEDPSQSPGESNAIQLFKEKLVVHQFVTIQLVKSIFEWREQLSRPFAFNVGGENYLYRIMEDCAMIDSSALGTALQLRLRKHPLGARDEIQDAEDSRGVHGVGPRAVAAARAQRKPAATASGQSTRLLSKNKHYSMVVHPGRRQHLASRDEILALEAVIKGERVLQNNLVGELSQLAGQGFFVLVLHTPGIVNPSSCSVVPFGTGVEQQWRDLILIDNVEIKHISRKDSGIKQTIGKAETKNGKKEIQQKLNGQQEQFNTTIRKLSDRESSNEEYSFDTSQSLQSTMRTTTTTKSSEKKYSSQSTTATTTTYDKESSQRNIEDDKSEINRQSDGEKQQTNKYSEKIETTTRNDKSESQSYTFEEETEETEYKQSKTTSEAGVPASRRASDAGVAASRRGSDAGVAASQGASDAGVPASRRGSDAGVAASQGASEADVPASRRGSDAGVAASQGASEADVPASRRGSDAVPASQGASEADVPASRRGSDAVPASQGASDADVPASRRGSDAVPASQGASDADVPASRRDSDAGVPASRRASEVGVPASQGASEADVPASRRGSDAGVAASQGASEADVPASRRDSDAGVPASQG</sequence>
<dbReference type="VEuPathDB" id="TriTrypDB:TvY486_1116610"/>
<dbReference type="EMBL" id="HE573027">
    <property type="protein sequence ID" value="CCC54177.1"/>
    <property type="molecule type" value="Genomic_DNA"/>
</dbReference>
<evidence type="ECO:0000313" key="2">
    <source>
        <dbReference type="EMBL" id="CCC54177.1"/>
    </source>
</evidence>
<reference evidence="2" key="1">
    <citation type="journal article" date="2012" name="Proc. Natl. Acad. Sci. U.S.A.">
        <title>Antigenic diversity is generated by distinct evolutionary mechanisms in African trypanosome species.</title>
        <authorList>
            <person name="Jackson A.P."/>
            <person name="Berry A."/>
            <person name="Aslett M."/>
            <person name="Allison H.C."/>
            <person name="Burton P."/>
            <person name="Vavrova-Anderson J."/>
            <person name="Brown R."/>
            <person name="Browne H."/>
            <person name="Corton N."/>
            <person name="Hauser H."/>
            <person name="Gamble J."/>
            <person name="Gilderthorp R."/>
            <person name="Marcello L."/>
            <person name="McQuillan J."/>
            <person name="Otto T.D."/>
            <person name="Quail M.A."/>
            <person name="Sanders M.J."/>
            <person name="van Tonder A."/>
            <person name="Ginger M.L."/>
            <person name="Field M.C."/>
            <person name="Barry J.D."/>
            <person name="Hertz-Fowler C."/>
            <person name="Berriman M."/>
        </authorList>
    </citation>
    <scope>NUCLEOTIDE SEQUENCE</scope>
    <source>
        <strain evidence="2">Y486</strain>
    </source>
</reference>
<protein>
    <submittedName>
        <fullName evidence="2">Uncharacterized protein</fullName>
    </submittedName>
</protein>
<feature type="region of interest" description="Disordered" evidence="1">
    <location>
        <begin position="212"/>
        <end position="244"/>
    </location>
</feature>
<feature type="non-terminal residue" evidence="2">
    <location>
        <position position="713"/>
    </location>
</feature>
<evidence type="ECO:0000256" key="1">
    <source>
        <dbReference type="SAM" id="MobiDB-lite"/>
    </source>
</evidence>
<feature type="compositionally biased region" description="Low complexity" evidence="1">
    <location>
        <begin position="421"/>
        <end position="431"/>
    </location>
</feature>
<dbReference type="AlphaFoldDB" id="G0U992"/>
<organism evidence="2">
    <name type="scientific">Trypanosoma vivax (strain Y486)</name>
    <dbReference type="NCBI Taxonomy" id="1055687"/>
    <lineage>
        <taxon>Eukaryota</taxon>
        <taxon>Discoba</taxon>
        <taxon>Euglenozoa</taxon>
        <taxon>Kinetoplastea</taxon>
        <taxon>Metakinetoplastina</taxon>
        <taxon>Trypanosomatida</taxon>
        <taxon>Trypanosomatidae</taxon>
        <taxon>Trypanosoma</taxon>
        <taxon>Duttonella</taxon>
    </lineage>
</organism>
<gene>
    <name evidence="2" type="ORF">TVY486_1116610</name>
</gene>
<feature type="compositionally biased region" description="Low complexity" evidence="1">
    <location>
        <begin position="225"/>
        <end position="240"/>
    </location>
</feature>
<proteinExistence type="predicted"/>
<feature type="compositionally biased region" description="Low complexity" evidence="1">
    <location>
        <begin position="399"/>
        <end position="414"/>
    </location>
</feature>
<name>G0U992_TRYVY</name>
<feature type="region of interest" description="Disordered" evidence="1">
    <location>
        <begin position="383"/>
        <end position="713"/>
    </location>
</feature>